<dbReference type="AlphaFoldDB" id="A0AAW0CWN2"/>
<organism evidence="8 9">
    <name type="scientific">Favolaschia claudopus</name>
    <dbReference type="NCBI Taxonomy" id="2862362"/>
    <lineage>
        <taxon>Eukaryota</taxon>
        <taxon>Fungi</taxon>
        <taxon>Dikarya</taxon>
        <taxon>Basidiomycota</taxon>
        <taxon>Agaricomycotina</taxon>
        <taxon>Agaricomycetes</taxon>
        <taxon>Agaricomycetidae</taxon>
        <taxon>Agaricales</taxon>
        <taxon>Marasmiineae</taxon>
        <taxon>Mycenaceae</taxon>
        <taxon>Favolaschia</taxon>
    </lineage>
</organism>
<evidence type="ECO:0000256" key="1">
    <source>
        <dbReference type="ARBA" id="ARBA00001974"/>
    </source>
</evidence>
<name>A0AAW0CWN2_9AGAR</name>
<dbReference type="InterPro" id="IPR050416">
    <property type="entry name" value="FAD-linked_Oxidoreductase"/>
</dbReference>
<gene>
    <name evidence="8" type="ORF">R3P38DRAFT_3309194</name>
</gene>
<evidence type="ECO:0000256" key="4">
    <source>
        <dbReference type="ARBA" id="ARBA00022827"/>
    </source>
</evidence>
<dbReference type="Gene3D" id="3.30.465.10">
    <property type="match status" value="1"/>
</dbReference>
<evidence type="ECO:0000256" key="5">
    <source>
        <dbReference type="ARBA" id="ARBA00023002"/>
    </source>
</evidence>
<evidence type="ECO:0000259" key="7">
    <source>
        <dbReference type="PROSITE" id="PS51387"/>
    </source>
</evidence>
<dbReference type="InterPro" id="IPR016169">
    <property type="entry name" value="FAD-bd_PCMH_sub2"/>
</dbReference>
<dbReference type="InterPro" id="IPR012951">
    <property type="entry name" value="BBE"/>
</dbReference>
<comment type="caution">
    <text evidence="8">The sequence shown here is derived from an EMBL/GenBank/DDBJ whole genome shotgun (WGS) entry which is preliminary data.</text>
</comment>
<dbReference type="SUPFAM" id="SSF56176">
    <property type="entry name" value="FAD-binding/transporter-associated domain-like"/>
    <property type="match status" value="2"/>
</dbReference>
<keyword evidence="9" id="KW-1185">Reference proteome</keyword>
<keyword evidence="3" id="KW-0285">Flavoprotein</keyword>
<feature type="compositionally biased region" description="Polar residues" evidence="6">
    <location>
        <begin position="567"/>
        <end position="582"/>
    </location>
</feature>
<evidence type="ECO:0000256" key="3">
    <source>
        <dbReference type="ARBA" id="ARBA00022630"/>
    </source>
</evidence>
<keyword evidence="4" id="KW-0274">FAD</keyword>
<feature type="region of interest" description="Disordered" evidence="6">
    <location>
        <begin position="493"/>
        <end position="519"/>
    </location>
</feature>
<dbReference type="EMBL" id="JAWWNJ010000012">
    <property type="protein sequence ID" value="KAK7043532.1"/>
    <property type="molecule type" value="Genomic_DNA"/>
</dbReference>
<proteinExistence type="inferred from homology"/>
<dbReference type="Pfam" id="PF08031">
    <property type="entry name" value="BBE"/>
    <property type="match status" value="1"/>
</dbReference>
<dbReference type="GO" id="GO:0071949">
    <property type="term" value="F:FAD binding"/>
    <property type="evidence" value="ECO:0007669"/>
    <property type="project" value="InterPro"/>
</dbReference>
<evidence type="ECO:0000256" key="2">
    <source>
        <dbReference type="ARBA" id="ARBA00005466"/>
    </source>
</evidence>
<evidence type="ECO:0000313" key="8">
    <source>
        <dbReference type="EMBL" id="KAK7043532.1"/>
    </source>
</evidence>
<feature type="region of interest" description="Disordered" evidence="6">
    <location>
        <begin position="567"/>
        <end position="590"/>
    </location>
</feature>
<sequence length="1032" mass="114352">MQPKYYNKTVSECTNPPCTNKQLRACSRCSVAGKAWPRHKVQCNKDEEAKSTRSESAQKTLEDMIRWDRKNRPRLIAAAISALDLCHFPENADEYMFFISLNDTPGTKYRYEIGFAKPISFAQYEDIFGQFADNPRNDQRIGQERAQAKSPSCISFQIVEYASNDGCRNTFQTWMMPKDLHGYRTAGFGVINWEEIIMTPMKTTPPTPKNSCLALAVFPRFDGNLVALKSWRDMYVDDMYTAAIDALGLDEDPSPQKILIIYLRCTGESEISDMILVEAAFVFSFAEAEAMAVELVVNGRPETETDKAVDPAPCVVCQIVDPLDPAKAPSFTVPVKLTEALLQGPRRKYSWKEHLMEMLGGADFAENLIALRAGGLRFLNTTRLGPVYPLSKELHEELGSSIRGQVYLRDDTEFVEYSSIFNGNVVCVARAVACPLDAEDVSKIILFCAKHSLSPSIKAGGYGTGGWAIGDIIVDLSKFVEIGIEAPLDGGGYTSLRDQDEANRKANENGPSGKRRREEDTALRFYDAASEQVANFLRGPHRVGWDLPQPVRRQRGAASQLSTAIVPSNQLPSPQSGRSPPAQSLPVVGGDPFGYLDAPVISQLPPSVTQSAYTPPTRPDPLTSRSGTVVNPQLPSVQRNLASETQPIYPHAYVTFGAGMRQKEIDTYTAKHPLEGRSIIAGPNATIPYHVPFAAHPGGSGVVLLGGFGFLSRLHGLSIDNLVEVEMVTADGKVIIVNEHEYPDLWWALRGAGPALGVVTRYKAKAFPVPRFHRATAPSLIRHFRDCFKGAPRELYANVILTAGPEGKDSLVVVQMCYVGPKDKGQEYLLALSSWDGERCLLNEVHEKSFLHQQDSVAQVLRGKRGRQWFIRSALITSLPDEIINETVLKFADTPVGCTWLFECAGGAIADFEDNCVPKSQRESSFTIAALHQWEMEVDDDRCIDAAEEWIRDSLKSVQSGGPFPSFLGRHEPAQRTIGCYGNNWQRLVDVKKKYDPKNVFRNSLWPLDAALEPCDPRTHEPPTPHHLKFGH</sequence>
<dbReference type="InterPro" id="IPR036318">
    <property type="entry name" value="FAD-bd_PCMH-like_sf"/>
</dbReference>
<accession>A0AAW0CWN2</accession>
<dbReference type="Gene3D" id="3.30.43.10">
    <property type="entry name" value="Uridine Diphospho-n-acetylenolpyruvylglucosamine Reductase, domain 2"/>
    <property type="match status" value="1"/>
</dbReference>
<feature type="region of interest" description="Disordered" evidence="6">
    <location>
        <begin position="606"/>
        <end position="633"/>
    </location>
</feature>
<keyword evidence="5" id="KW-0560">Oxidoreductase</keyword>
<feature type="domain" description="FAD-binding PCMH-type" evidence="7">
    <location>
        <begin position="576"/>
        <end position="769"/>
    </location>
</feature>
<dbReference type="PANTHER" id="PTHR42973:SF39">
    <property type="entry name" value="FAD-BINDING PCMH-TYPE DOMAIN-CONTAINING PROTEIN"/>
    <property type="match status" value="1"/>
</dbReference>
<dbReference type="Proteomes" id="UP001362999">
    <property type="component" value="Unassembled WGS sequence"/>
</dbReference>
<reference evidence="8 9" key="1">
    <citation type="journal article" date="2024" name="J Genomics">
        <title>Draft genome sequencing and assembly of Favolaschia claudopus CIRM-BRFM 2984 isolated from oak limbs.</title>
        <authorList>
            <person name="Navarro D."/>
            <person name="Drula E."/>
            <person name="Chaduli D."/>
            <person name="Cazenave R."/>
            <person name="Ahrendt S."/>
            <person name="Wang J."/>
            <person name="Lipzen A."/>
            <person name="Daum C."/>
            <person name="Barry K."/>
            <person name="Grigoriev I.V."/>
            <person name="Favel A."/>
            <person name="Rosso M.N."/>
            <person name="Martin F."/>
        </authorList>
    </citation>
    <scope>NUCLEOTIDE SEQUENCE [LARGE SCALE GENOMIC DNA]</scope>
    <source>
        <strain evidence="8 9">CIRM-BRFM 2984</strain>
    </source>
</reference>
<dbReference type="PROSITE" id="PS51387">
    <property type="entry name" value="FAD_PCMH"/>
    <property type="match status" value="1"/>
</dbReference>
<feature type="compositionally biased region" description="Basic and acidic residues" evidence="6">
    <location>
        <begin position="497"/>
        <end position="507"/>
    </location>
</feature>
<comment type="cofactor">
    <cofactor evidence="1">
        <name>FAD</name>
        <dbReference type="ChEBI" id="CHEBI:57692"/>
    </cofactor>
</comment>
<evidence type="ECO:0000256" key="6">
    <source>
        <dbReference type="SAM" id="MobiDB-lite"/>
    </source>
</evidence>
<dbReference type="InterPro" id="IPR016167">
    <property type="entry name" value="FAD-bd_PCMH_sub1"/>
</dbReference>
<protein>
    <submittedName>
        <fullName evidence="8">FAD-binding PCMH-type domain-containing protein</fullName>
    </submittedName>
</protein>
<comment type="similarity">
    <text evidence="2">Belongs to the oxygen-dependent FAD-linked oxidoreductase family.</text>
</comment>
<feature type="compositionally biased region" description="Polar residues" evidence="6">
    <location>
        <begin position="623"/>
        <end position="633"/>
    </location>
</feature>
<dbReference type="PANTHER" id="PTHR42973">
    <property type="entry name" value="BINDING OXIDOREDUCTASE, PUTATIVE (AFU_ORTHOLOGUE AFUA_1G17690)-RELATED"/>
    <property type="match status" value="1"/>
</dbReference>
<dbReference type="InterPro" id="IPR016166">
    <property type="entry name" value="FAD-bd_PCMH"/>
</dbReference>
<evidence type="ECO:0000313" key="9">
    <source>
        <dbReference type="Proteomes" id="UP001362999"/>
    </source>
</evidence>
<dbReference type="Gene3D" id="3.40.462.20">
    <property type="match status" value="1"/>
</dbReference>
<dbReference type="GO" id="GO:0016491">
    <property type="term" value="F:oxidoreductase activity"/>
    <property type="evidence" value="ECO:0007669"/>
    <property type="project" value="UniProtKB-KW"/>
</dbReference>